<proteinExistence type="predicted"/>
<dbReference type="GO" id="GO:0003700">
    <property type="term" value="F:DNA-binding transcription factor activity"/>
    <property type="evidence" value="ECO:0007669"/>
    <property type="project" value="TreeGrafter"/>
</dbReference>
<dbReference type="InterPro" id="IPR036388">
    <property type="entry name" value="WH-like_DNA-bd_sf"/>
</dbReference>
<dbReference type="GO" id="GO:0003677">
    <property type="term" value="F:DNA binding"/>
    <property type="evidence" value="ECO:0007669"/>
    <property type="project" value="UniProtKB-KW"/>
</dbReference>
<evidence type="ECO:0000256" key="1">
    <source>
        <dbReference type="ARBA" id="ARBA00023015"/>
    </source>
</evidence>
<protein>
    <submittedName>
        <fullName evidence="5">cAMP-binding domain of CRP or a regulatory subunit of cAMP-dependent protein kinases</fullName>
    </submittedName>
</protein>
<dbReference type="SUPFAM" id="SSF51206">
    <property type="entry name" value="cAMP-binding domain-like"/>
    <property type="match status" value="1"/>
</dbReference>
<evidence type="ECO:0000313" key="6">
    <source>
        <dbReference type="Proteomes" id="UP000199382"/>
    </source>
</evidence>
<dbReference type="SMART" id="SM00100">
    <property type="entry name" value="cNMP"/>
    <property type="match status" value="1"/>
</dbReference>
<organism evidence="5 6">
    <name type="scientific">Aliiruegeria lutimaris</name>
    <dbReference type="NCBI Taxonomy" id="571298"/>
    <lineage>
        <taxon>Bacteria</taxon>
        <taxon>Pseudomonadati</taxon>
        <taxon>Pseudomonadota</taxon>
        <taxon>Alphaproteobacteria</taxon>
        <taxon>Rhodobacterales</taxon>
        <taxon>Roseobacteraceae</taxon>
        <taxon>Aliiruegeria</taxon>
    </lineage>
</organism>
<keyword evidence="3" id="KW-0804">Transcription</keyword>
<gene>
    <name evidence="5" type="ORF">SAMN04488026_100346</name>
</gene>
<evidence type="ECO:0000256" key="3">
    <source>
        <dbReference type="ARBA" id="ARBA00023163"/>
    </source>
</evidence>
<dbReference type="InterPro" id="IPR014710">
    <property type="entry name" value="RmlC-like_jellyroll"/>
</dbReference>
<keyword evidence="2" id="KW-0238">DNA-binding</keyword>
<dbReference type="Proteomes" id="UP000199382">
    <property type="component" value="Unassembled WGS sequence"/>
</dbReference>
<dbReference type="PANTHER" id="PTHR24567:SF74">
    <property type="entry name" value="HTH-TYPE TRANSCRIPTIONAL REGULATOR ARCR"/>
    <property type="match status" value="1"/>
</dbReference>
<dbReference type="InterPro" id="IPR000595">
    <property type="entry name" value="cNMP-bd_dom"/>
</dbReference>
<dbReference type="Gene3D" id="1.10.10.10">
    <property type="entry name" value="Winged helix-like DNA-binding domain superfamily/Winged helix DNA-binding domain"/>
    <property type="match status" value="1"/>
</dbReference>
<dbReference type="Gene3D" id="2.60.120.10">
    <property type="entry name" value="Jelly Rolls"/>
    <property type="match status" value="1"/>
</dbReference>
<dbReference type="InterPro" id="IPR012318">
    <property type="entry name" value="HTH_CRP"/>
</dbReference>
<evidence type="ECO:0000259" key="4">
    <source>
        <dbReference type="PROSITE" id="PS50042"/>
    </source>
</evidence>
<dbReference type="Pfam" id="PF13545">
    <property type="entry name" value="HTH_Crp_2"/>
    <property type="match status" value="1"/>
</dbReference>
<name>A0A1G8KQF9_9RHOB</name>
<dbReference type="InterPro" id="IPR018490">
    <property type="entry name" value="cNMP-bd_dom_sf"/>
</dbReference>
<dbReference type="GO" id="GO:0016301">
    <property type="term" value="F:kinase activity"/>
    <property type="evidence" value="ECO:0007669"/>
    <property type="project" value="UniProtKB-KW"/>
</dbReference>
<dbReference type="PROSITE" id="PS50042">
    <property type="entry name" value="CNMP_BINDING_3"/>
    <property type="match status" value="1"/>
</dbReference>
<dbReference type="CDD" id="cd00038">
    <property type="entry name" value="CAP_ED"/>
    <property type="match status" value="1"/>
</dbReference>
<accession>A0A1G8KQF9</accession>
<dbReference type="AlphaFoldDB" id="A0A1G8KQF9"/>
<dbReference type="GO" id="GO:0005829">
    <property type="term" value="C:cytosol"/>
    <property type="evidence" value="ECO:0007669"/>
    <property type="project" value="TreeGrafter"/>
</dbReference>
<feature type="domain" description="Cyclic nucleotide-binding" evidence="4">
    <location>
        <begin position="26"/>
        <end position="146"/>
    </location>
</feature>
<dbReference type="InterPro" id="IPR050397">
    <property type="entry name" value="Env_Response_Regulators"/>
</dbReference>
<keyword evidence="5" id="KW-0808">Transferase</keyword>
<dbReference type="InterPro" id="IPR036390">
    <property type="entry name" value="WH_DNA-bd_sf"/>
</dbReference>
<dbReference type="Pfam" id="PF00027">
    <property type="entry name" value="cNMP_binding"/>
    <property type="match status" value="1"/>
</dbReference>
<keyword evidence="6" id="KW-1185">Reference proteome</keyword>
<dbReference type="STRING" id="571298.SAMN04488026_100346"/>
<dbReference type="PANTHER" id="PTHR24567">
    <property type="entry name" value="CRP FAMILY TRANSCRIPTIONAL REGULATORY PROTEIN"/>
    <property type="match status" value="1"/>
</dbReference>
<sequence>MNVSQKKVAKPPPLDEARSVLFERGWLAERDNATREALFGIGRLASFESDQPLYNLSDQPNGLFGIVSGVVQILIPGENKEMLTPHRAEAGFWVGDLALFSDQRRLVSVVARGPVQALFLPSKKLRELVRKHPEMMRDFYALTHANMQTALRLLANLSVTRANSRIALRLLHIAESISSPDGWIELSQEELAEHTAVSLPTVQRCLRALSEINAIELGYGRLRLLDRDELFRFACD</sequence>
<keyword evidence="5" id="KW-0418">Kinase</keyword>
<keyword evidence="1" id="KW-0805">Transcription regulation</keyword>
<dbReference type="RefSeq" id="WP_170844431.1">
    <property type="nucleotide sequence ID" value="NZ_FNEK01000003.1"/>
</dbReference>
<evidence type="ECO:0000256" key="2">
    <source>
        <dbReference type="ARBA" id="ARBA00023125"/>
    </source>
</evidence>
<dbReference type="EMBL" id="FNEK01000003">
    <property type="protein sequence ID" value="SDI45120.1"/>
    <property type="molecule type" value="Genomic_DNA"/>
</dbReference>
<reference evidence="5 6" key="1">
    <citation type="submission" date="2016-10" db="EMBL/GenBank/DDBJ databases">
        <authorList>
            <person name="de Groot N.N."/>
        </authorList>
    </citation>
    <scope>NUCLEOTIDE SEQUENCE [LARGE SCALE GENOMIC DNA]</scope>
    <source>
        <strain evidence="5 6">DSM 25294</strain>
    </source>
</reference>
<evidence type="ECO:0000313" key="5">
    <source>
        <dbReference type="EMBL" id="SDI45120.1"/>
    </source>
</evidence>
<dbReference type="SUPFAM" id="SSF46785">
    <property type="entry name" value="Winged helix' DNA-binding domain"/>
    <property type="match status" value="1"/>
</dbReference>